<evidence type="ECO:0000256" key="5">
    <source>
        <dbReference type="ARBA" id="ARBA00023136"/>
    </source>
</evidence>
<reference evidence="10" key="2">
    <citation type="submission" date="2020-05" db="UniProtKB">
        <authorList>
            <consortium name="EnsemblMetazoa"/>
        </authorList>
    </citation>
    <scope>IDENTIFICATION</scope>
</reference>
<gene>
    <name evidence="9" type="ORF">ZHAS_00014656</name>
</gene>
<dbReference type="VEuPathDB" id="VectorBase:ASIS017265"/>
<dbReference type="EnsemblMetazoa" id="ASIC014656-RA">
    <property type="protein sequence ID" value="ASIC014656-PA"/>
    <property type="gene ID" value="ASIC014656"/>
</dbReference>
<dbReference type="VEuPathDB" id="VectorBase:ASIC014656"/>
<dbReference type="OMA" id="YSIMHIS"/>
<organism evidence="9">
    <name type="scientific">Anopheles sinensis</name>
    <name type="common">Mosquito</name>
    <dbReference type="NCBI Taxonomy" id="74873"/>
    <lineage>
        <taxon>Eukaryota</taxon>
        <taxon>Metazoa</taxon>
        <taxon>Ecdysozoa</taxon>
        <taxon>Arthropoda</taxon>
        <taxon>Hexapoda</taxon>
        <taxon>Insecta</taxon>
        <taxon>Pterygota</taxon>
        <taxon>Neoptera</taxon>
        <taxon>Endopterygota</taxon>
        <taxon>Diptera</taxon>
        <taxon>Nematocera</taxon>
        <taxon>Culicoidea</taxon>
        <taxon>Culicidae</taxon>
        <taxon>Anophelinae</taxon>
        <taxon>Anopheles</taxon>
    </lineage>
</organism>
<keyword evidence="6" id="KW-0675">Receptor</keyword>
<evidence type="ECO:0000313" key="11">
    <source>
        <dbReference type="Proteomes" id="UP000030765"/>
    </source>
</evidence>
<reference evidence="9 11" key="1">
    <citation type="journal article" date="2014" name="BMC Genomics">
        <title>Genome sequence of Anopheles sinensis provides insight into genetics basis of mosquito competence for malaria parasites.</title>
        <authorList>
            <person name="Zhou D."/>
            <person name="Zhang D."/>
            <person name="Ding G."/>
            <person name="Shi L."/>
            <person name="Hou Q."/>
            <person name="Ye Y."/>
            <person name="Xu Y."/>
            <person name="Zhou H."/>
            <person name="Xiong C."/>
            <person name="Li S."/>
            <person name="Yu J."/>
            <person name="Hong S."/>
            <person name="Yu X."/>
            <person name="Zou P."/>
            <person name="Chen C."/>
            <person name="Chang X."/>
            <person name="Wang W."/>
            <person name="Lv Y."/>
            <person name="Sun Y."/>
            <person name="Ma L."/>
            <person name="Shen B."/>
            <person name="Zhu C."/>
        </authorList>
    </citation>
    <scope>NUCLEOTIDE SEQUENCE [LARGE SCALE GENOMIC DNA]</scope>
</reference>
<proteinExistence type="predicted"/>
<dbReference type="GO" id="GO:0005886">
    <property type="term" value="C:plasma membrane"/>
    <property type="evidence" value="ECO:0007669"/>
    <property type="project" value="UniProtKB-SubCell"/>
</dbReference>
<name>A0A084W8J9_ANOSI</name>
<dbReference type="EMBL" id="KE525319">
    <property type="protein sequence ID" value="KFB46543.1"/>
    <property type="molecule type" value="Genomic_DNA"/>
</dbReference>
<dbReference type="EMBL" id="ATLV01021481">
    <property type="status" value="NOT_ANNOTATED_CDS"/>
    <property type="molecule type" value="Genomic_DNA"/>
</dbReference>
<keyword evidence="4 8" id="KW-1133">Transmembrane helix</keyword>
<dbReference type="InterPro" id="IPR052192">
    <property type="entry name" value="Insect_Ionotropic_Sensory_Rcpt"/>
</dbReference>
<keyword evidence="2" id="KW-1003">Cell membrane</keyword>
<evidence type="ECO:0000256" key="8">
    <source>
        <dbReference type="SAM" id="Phobius"/>
    </source>
</evidence>
<dbReference type="Proteomes" id="UP000030765">
    <property type="component" value="Unassembled WGS sequence"/>
</dbReference>
<keyword evidence="5 8" id="KW-0472">Membrane</keyword>
<evidence type="ECO:0000313" key="9">
    <source>
        <dbReference type="EMBL" id="KFB46543.1"/>
    </source>
</evidence>
<feature type="transmembrane region" description="Helical" evidence="8">
    <location>
        <begin position="145"/>
        <end position="162"/>
    </location>
</feature>
<evidence type="ECO:0000256" key="1">
    <source>
        <dbReference type="ARBA" id="ARBA00004651"/>
    </source>
</evidence>
<keyword evidence="11" id="KW-1185">Reference proteome</keyword>
<dbReference type="AlphaFoldDB" id="A0A084W8J9"/>
<keyword evidence="3 8" id="KW-0812">Transmembrane</keyword>
<feature type="transmembrane region" description="Helical" evidence="8">
    <location>
        <begin position="174"/>
        <end position="196"/>
    </location>
</feature>
<feature type="transmembrane region" description="Helical" evidence="8">
    <location>
        <begin position="118"/>
        <end position="138"/>
    </location>
</feature>
<evidence type="ECO:0000256" key="2">
    <source>
        <dbReference type="ARBA" id="ARBA00022475"/>
    </source>
</evidence>
<evidence type="ECO:0000256" key="7">
    <source>
        <dbReference type="ARBA" id="ARBA00023180"/>
    </source>
</evidence>
<evidence type="ECO:0000313" key="10">
    <source>
        <dbReference type="EnsemblMetazoa" id="ASIC014656-PA"/>
    </source>
</evidence>
<dbReference type="OrthoDB" id="7737865at2759"/>
<evidence type="ECO:0000256" key="4">
    <source>
        <dbReference type="ARBA" id="ARBA00022989"/>
    </source>
</evidence>
<accession>A0A084W8J9</accession>
<protein>
    <recommendedName>
        <fullName evidence="12">Ionotropic glutamate receptor C-terminal domain-containing protein</fullName>
    </recommendedName>
</protein>
<evidence type="ECO:0000256" key="6">
    <source>
        <dbReference type="ARBA" id="ARBA00023170"/>
    </source>
</evidence>
<evidence type="ECO:0008006" key="12">
    <source>
        <dbReference type="Google" id="ProtNLM"/>
    </source>
</evidence>
<keyword evidence="7" id="KW-0325">Glycoprotein</keyword>
<evidence type="ECO:0000256" key="3">
    <source>
        <dbReference type="ARBA" id="ARBA00022692"/>
    </source>
</evidence>
<dbReference type="PANTHER" id="PTHR42643:SF30">
    <property type="entry name" value="IONOTROPIC RECEPTOR 40A-RELATED"/>
    <property type="match status" value="1"/>
</dbReference>
<sequence length="387" mass="44645">MAGTWLIHHFMQPNYTLDSFEQFERDMQGYRIVFLSTDYMRDNTYDRAIGNTIAQRHNGSFELIMIPEKDQNIDYYYSIMHISSGDYITLPEVSELCFMVPRSGLKSLFWVLIDPYDAFAWIAFGVTVFLVSLVLTCFGESLRHYSVGLVVLEILMSVVNGPTHKFVGPFESRIIGMFLLLCIVLISGYQSLVISFMSAPRYEPELDTVQQINDTCYFPHALYMSNLGLIFKNTYDVLVEDLSLEDAWQRKMCELMPCSETKVINVNSEGEPTEHLQGLGVFSDEELELVKLQQKYFRYSKARIQSQISLYQVSFDSPVRPLVERYTRAFIEGQLYYYPVLKKSKPSSVEYSPKDKLVENTGPGDLMIIWVIYVFGILNKIEENSSC</sequence>
<comment type="subcellular location">
    <subcellularLocation>
        <location evidence="1">Cell membrane</location>
        <topology evidence="1">Multi-pass membrane protein</topology>
    </subcellularLocation>
</comment>
<dbReference type="PANTHER" id="PTHR42643">
    <property type="entry name" value="IONOTROPIC RECEPTOR 20A-RELATED"/>
    <property type="match status" value="1"/>
</dbReference>